<dbReference type="GO" id="GO:0009384">
    <property type="term" value="F:N-acylmannosamine kinase activity"/>
    <property type="evidence" value="ECO:0007669"/>
    <property type="project" value="TreeGrafter"/>
</dbReference>
<dbReference type="RefSeq" id="WP_058715529.1">
    <property type="nucleotide sequence ID" value="NZ_LDTC01000011.1"/>
</dbReference>
<evidence type="ECO:0000313" key="2">
    <source>
        <dbReference type="EMBL" id="KTW17327.1"/>
    </source>
</evidence>
<gene>
    <name evidence="2" type="ORF">NS258_02305</name>
</gene>
<dbReference type="InterPro" id="IPR036390">
    <property type="entry name" value="WH_DNA-bd_sf"/>
</dbReference>
<dbReference type="GO" id="GO:0019262">
    <property type="term" value="P:N-acetylneuraminate catabolic process"/>
    <property type="evidence" value="ECO:0007669"/>
    <property type="project" value="TreeGrafter"/>
</dbReference>
<comment type="caution">
    <text evidence="2">The sequence shown here is derived from an EMBL/GenBank/DDBJ whole genome shotgun (WGS) entry which is preliminary data.</text>
</comment>
<feature type="domain" description="HTH marR-type" evidence="1">
    <location>
        <begin position="25"/>
        <end position="70"/>
    </location>
</feature>
<dbReference type="InterPro" id="IPR043129">
    <property type="entry name" value="ATPase_NBD"/>
</dbReference>
<dbReference type="Proteomes" id="UP000074410">
    <property type="component" value="Unassembled WGS sequence"/>
</dbReference>
<evidence type="ECO:0000259" key="1">
    <source>
        <dbReference type="Pfam" id="PF12802"/>
    </source>
</evidence>
<dbReference type="InterPro" id="IPR036388">
    <property type="entry name" value="WH-like_DNA-bd_sf"/>
</dbReference>
<dbReference type="PANTHER" id="PTHR18964">
    <property type="entry name" value="ROK (REPRESSOR, ORF, KINASE) FAMILY"/>
    <property type="match status" value="1"/>
</dbReference>
<sequence length="383" mass="40169">MSHGFAGQFAPAFLREDGRRTATDNERMVMALLHRTGTASRADLARATGLTAQSITRLVDPLIDRGLLVEGAPQIAGRGKPSAKLRLNADAAFAVGVSVMTDAVSLVLMDMTGAIRARADARLLSVDFARAAAQIASLVDATVIKAALDPARRIGIGVGVTGYFIGDGARLNPPPQLDPWALIPIDTMLAERLGGPVWVDNDGNVAAVGEAMLGAGRITSDFAYLYFAVGFGGGVIAGGAQLRGSHGNAGEFASVLPKGWPQPNLENLRLYLAAQGQPYDDLHAMLATFDSADPLIDGWLDICTPSFNLVASVISAALDPDLIVLGGRLPPVLAERIIARIRLTNPERRGHHRPAPRIVPSTIGPDAAAIGAAMLPLRTAFFA</sequence>
<dbReference type="Pfam" id="PF00480">
    <property type="entry name" value="ROK"/>
    <property type="match status" value="1"/>
</dbReference>
<dbReference type="PANTHER" id="PTHR18964:SF169">
    <property type="entry name" value="N-ACETYLMANNOSAMINE KINASE"/>
    <property type="match status" value="1"/>
</dbReference>
<dbReference type="InterPro" id="IPR000835">
    <property type="entry name" value="HTH_MarR-typ"/>
</dbReference>
<dbReference type="PATRIC" id="fig|33051.5.peg.233"/>
<protein>
    <submittedName>
        <fullName evidence="2">ROK family transcriptional regulator</fullName>
    </submittedName>
</protein>
<organism evidence="2 3">
    <name type="scientific">Sphingomonas sanguinis</name>
    <dbReference type="NCBI Taxonomy" id="33051"/>
    <lineage>
        <taxon>Bacteria</taxon>
        <taxon>Pseudomonadati</taxon>
        <taxon>Pseudomonadota</taxon>
        <taxon>Alphaproteobacteria</taxon>
        <taxon>Sphingomonadales</taxon>
        <taxon>Sphingomonadaceae</taxon>
        <taxon>Sphingomonas</taxon>
    </lineage>
</organism>
<dbReference type="AlphaFoldDB" id="A0A147JC89"/>
<dbReference type="Gene3D" id="3.30.420.40">
    <property type="match status" value="4"/>
</dbReference>
<dbReference type="InterPro" id="IPR000600">
    <property type="entry name" value="ROK"/>
</dbReference>
<proteinExistence type="predicted"/>
<dbReference type="Pfam" id="PF12802">
    <property type="entry name" value="MarR_2"/>
    <property type="match status" value="1"/>
</dbReference>
<reference evidence="2 3" key="1">
    <citation type="journal article" date="2016" name="Front. Microbiol.">
        <title>Genomic Resource of Rice Seed Associated Bacteria.</title>
        <authorList>
            <person name="Midha S."/>
            <person name="Bansal K."/>
            <person name="Sharma S."/>
            <person name="Kumar N."/>
            <person name="Patil P.P."/>
            <person name="Chaudhry V."/>
            <person name="Patil P.B."/>
        </authorList>
    </citation>
    <scope>NUCLEOTIDE SEQUENCE [LARGE SCALE GENOMIC DNA]</scope>
    <source>
        <strain evidence="2 3">NS258</strain>
    </source>
</reference>
<dbReference type="SUPFAM" id="SSF46785">
    <property type="entry name" value="Winged helix' DNA-binding domain"/>
    <property type="match status" value="1"/>
</dbReference>
<dbReference type="Gene3D" id="1.10.10.10">
    <property type="entry name" value="Winged helix-like DNA-binding domain superfamily/Winged helix DNA-binding domain"/>
    <property type="match status" value="1"/>
</dbReference>
<dbReference type="SUPFAM" id="SSF53067">
    <property type="entry name" value="Actin-like ATPase domain"/>
    <property type="match status" value="1"/>
</dbReference>
<evidence type="ECO:0000313" key="3">
    <source>
        <dbReference type="Proteomes" id="UP000074410"/>
    </source>
</evidence>
<dbReference type="EMBL" id="LDTC01000011">
    <property type="protein sequence ID" value="KTW17327.1"/>
    <property type="molecule type" value="Genomic_DNA"/>
</dbReference>
<name>A0A147JC89_9SPHN</name>
<accession>A0A147JC89</accession>